<evidence type="ECO:0000313" key="1">
    <source>
        <dbReference type="EMBL" id="MBB5064532.1"/>
    </source>
</evidence>
<organism evidence="1 2">
    <name type="scientific">Granulicella mallensis</name>
    <dbReference type="NCBI Taxonomy" id="940614"/>
    <lineage>
        <taxon>Bacteria</taxon>
        <taxon>Pseudomonadati</taxon>
        <taxon>Acidobacteriota</taxon>
        <taxon>Terriglobia</taxon>
        <taxon>Terriglobales</taxon>
        <taxon>Acidobacteriaceae</taxon>
        <taxon>Granulicella</taxon>
    </lineage>
</organism>
<reference evidence="1 2" key="1">
    <citation type="submission" date="2020-08" db="EMBL/GenBank/DDBJ databases">
        <title>Genomic Encyclopedia of Type Strains, Phase IV (KMG-V): Genome sequencing to study the core and pangenomes of soil and plant-associated prokaryotes.</title>
        <authorList>
            <person name="Whitman W."/>
        </authorList>
    </citation>
    <scope>NUCLEOTIDE SEQUENCE [LARGE SCALE GENOMIC DNA]</scope>
    <source>
        <strain evidence="1 2">X5P3</strain>
    </source>
</reference>
<accession>A0A7W8EA84</accession>
<protein>
    <submittedName>
        <fullName evidence="1">Uncharacterized protein</fullName>
    </submittedName>
</protein>
<dbReference type="EMBL" id="JACHIO010000011">
    <property type="protein sequence ID" value="MBB5064532.1"/>
    <property type="molecule type" value="Genomic_DNA"/>
</dbReference>
<dbReference type="Proteomes" id="UP000584867">
    <property type="component" value="Unassembled WGS sequence"/>
</dbReference>
<dbReference type="AlphaFoldDB" id="A0A7W8EA84"/>
<comment type="caution">
    <text evidence="1">The sequence shown here is derived from an EMBL/GenBank/DDBJ whole genome shotgun (WGS) entry which is preliminary data.</text>
</comment>
<gene>
    <name evidence="1" type="ORF">HDF15_002890</name>
</gene>
<sequence length="113" mass="12982">MNNLPAGVLYDSRAPWNLPDMSHGIEECGDCCELYSRSEMYLFERYSWIHRRMEEVQLCEACVPRCGWKICSYDERCREPAISKSEGGWCAKHDRAAEELDAEEELGGQQIAA</sequence>
<dbReference type="RefSeq" id="WP_184256501.1">
    <property type="nucleotide sequence ID" value="NZ_JACHIO010000011.1"/>
</dbReference>
<evidence type="ECO:0000313" key="2">
    <source>
        <dbReference type="Proteomes" id="UP000584867"/>
    </source>
</evidence>
<proteinExistence type="predicted"/>
<name>A0A7W8EA84_9BACT</name>